<dbReference type="Gene3D" id="2.40.160.60">
    <property type="entry name" value="Outer membrane protein transport protein (OMPP1/FadL/TodX)"/>
    <property type="match status" value="1"/>
</dbReference>
<dbReference type="PANTHER" id="PTHR35093:SF8">
    <property type="entry name" value="OUTER MEMBRANE PROTEIN NMB0088-RELATED"/>
    <property type="match status" value="1"/>
</dbReference>
<comment type="similarity">
    <text evidence="2">Belongs to the OmpP1/FadL family.</text>
</comment>
<dbReference type="GO" id="GO:0015483">
    <property type="term" value="F:long-chain fatty acid transporting porin activity"/>
    <property type="evidence" value="ECO:0007669"/>
    <property type="project" value="TreeGrafter"/>
</dbReference>
<evidence type="ECO:0008006" key="11">
    <source>
        <dbReference type="Google" id="ProtNLM"/>
    </source>
</evidence>
<keyword evidence="7" id="KW-0998">Cell outer membrane</keyword>
<dbReference type="AlphaFoldDB" id="A0A6B2M234"/>
<dbReference type="InterPro" id="IPR005017">
    <property type="entry name" value="OMPP1/FadL/TodX"/>
</dbReference>
<comment type="subcellular location">
    <subcellularLocation>
        <location evidence="1">Cell outer membrane</location>
        <topology evidence="1">Multi-pass membrane protein</topology>
    </subcellularLocation>
</comment>
<dbReference type="RefSeq" id="WP_163963032.1">
    <property type="nucleotide sequence ID" value="NZ_JAAGNX010000001.1"/>
</dbReference>
<evidence type="ECO:0000256" key="7">
    <source>
        <dbReference type="ARBA" id="ARBA00023237"/>
    </source>
</evidence>
<evidence type="ECO:0000256" key="5">
    <source>
        <dbReference type="ARBA" id="ARBA00022729"/>
    </source>
</evidence>
<proteinExistence type="inferred from homology"/>
<evidence type="ECO:0000313" key="10">
    <source>
        <dbReference type="Proteomes" id="UP000478417"/>
    </source>
</evidence>
<dbReference type="PANTHER" id="PTHR35093">
    <property type="entry name" value="OUTER MEMBRANE PROTEIN NMB0088-RELATED"/>
    <property type="match status" value="1"/>
</dbReference>
<reference evidence="9 10" key="1">
    <citation type="submission" date="2020-02" db="EMBL/GenBank/DDBJ databases">
        <title>Albibacoteraceae fam. nov., the first described family within the subdivision 4 Verrucomicrobia.</title>
        <authorList>
            <person name="Xi F."/>
        </authorList>
    </citation>
    <scope>NUCLEOTIDE SEQUENCE [LARGE SCALE GENOMIC DNA]</scope>
    <source>
        <strain evidence="9 10">CK1056</strain>
    </source>
</reference>
<comment type="caution">
    <text evidence="9">The sequence shown here is derived from an EMBL/GenBank/DDBJ whole genome shotgun (WGS) entry which is preliminary data.</text>
</comment>
<name>A0A6B2M234_9BACT</name>
<evidence type="ECO:0000256" key="6">
    <source>
        <dbReference type="ARBA" id="ARBA00023136"/>
    </source>
</evidence>
<evidence type="ECO:0000256" key="8">
    <source>
        <dbReference type="SAM" id="SignalP"/>
    </source>
</evidence>
<evidence type="ECO:0000256" key="2">
    <source>
        <dbReference type="ARBA" id="ARBA00008163"/>
    </source>
</evidence>
<keyword evidence="10" id="KW-1185">Reference proteome</keyword>
<keyword evidence="4" id="KW-0812">Transmembrane</keyword>
<accession>A0A6B2M234</accession>
<dbReference type="GO" id="GO:0009279">
    <property type="term" value="C:cell outer membrane"/>
    <property type="evidence" value="ECO:0007669"/>
    <property type="project" value="UniProtKB-SubCell"/>
</dbReference>
<keyword evidence="6" id="KW-0472">Membrane</keyword>
<dbReference type="SUPFAM" id="SSF56935">
    <property type="entry name" value="Porins"/>
    <property type="match status" value="1"/>
</dbReference>
<keyword evidence="3" id="KW-1134">Transmembrane beta strand</keyword>
<keyword evidence="5 8" id="KW-0732">Signal</keyword>
<dbReference type="Proteomes" id="UP000478417">
    <property type="component" value="Unassembled WGS sequence"/>
</dbReference>
<feature type="signal peptide" evidence="8">
    <location>
        <begin position="1"/>
        <end position="23"/>
    </location>
</feature>
<protein>
    <recommendedName>
        <fullName evidence="11">Long-chain fatty acid transport protein</fullName>
    </recommendedName>
</protein>
<organism evidence="9 10">
    <name type="scientific">Oceanipulchritudo coccoides</name>
    <dbReference type="NCBI Taxonomy" id="2706888"/>
    <lineage>
        <taxon>Bacteria</taxon>
        <taxon>Pseudomonadati</taxon>
        <taxon>Verrucomicrobiota</taxon>
        <taxon>Opitutia</taxon>
        <taxon>Puniceicoccales</taxon>
        <taxon>Oceanipulchritudinaceae</taxon>
        <taxon>Oceanipulchritudo</taxon>
    </lineage>
</organism>
<gene>
    <name evidence="9" type="ORF">G0Q06_04940</name>
</gene>
<evidence type="ECO:0000256" key="1">
    <source>
        <dbReference type="ARBA" id="ARBA00004571"/>
    </source>
</evidence>
<evidence type="ECO:0000256" key="3">
    <source>
        <dbReference type="ARBA" id="ARBA00022452"/>
    </source>
</evidence>
<dbReference type="EMBL" id="JAAGNX010000001">
    <property type="protein sequence ID" value="NDV61790.1"/>
    <property type="molecule type" value="Genomic_DNA"/>
</dbReference>
<sequence>MKRHTLTTLLIGSALLGSSVLQATNGDNLIAIGPKARAMGGASIAYPQDAITAVFGNPASLCFTKFCPSTQVDFAGTLFMPDVKASVTNPLMPSESLNVSSDDSVYPIPAIGVAVPFGEDNRGRFGLAAYGVSGLGVDYRNTVIGGTLGSLGQVPPGFDTAPIIAGSYTSLQIMKFAPSVAWQLAPDLSVGVAFHLDYAVLDLGQGSSSGYGYGVQLGLAYRPSENIALGLVYTSPQEVNHENVISLGGPLQDLKLENPQQIGVGVAYEANEGALVLAADVKWINWGDATGYSDFDWRNQTVIALGIQYEAIKDKLVLRVGYNYGKNPVKENNGWDGSFDFNTGMPNDMTVVQDLVMPTYFYETFRVIGFPAVVESHVTAGLTYHYSERFALSLAFMKALEEDISESGTGPTGAPTTLKSTLSETSIEFGLSWKF</sequence>
<evidence type="ECO:0000313" key="9">
    <source>
        <dbReference type="EMBL" id="NDV61790.1"/>
    </source>
</evidence>
<feature type="chain" id="PRO_5025484129" description="Long-chain fatty acid transport protein" evidence="8">
    <location>
        <begin position="24"/>
        <end position="435"/>
    </location>
</feature>
<evidence type="ECO:0000256" key="4">
    <source>
        <dbReference type="ARBA" id="ARBA00022692"/>
    </source>
</evidence>